<keyword evidence="3" id="KW-1185">Reference proteome</keyword>
<dbReference type="AlphaFoldDB" id="A0A0F3H159"/>
<evidence type="ECO:0000259" key="1">
    <source>
        <dbReference type="SMART" id="SM00470"/>
    </source>
</evidence>
<feature type="domain" description="ParB-like N-terminal" evidence="1">
    <location>
        <begin position="53"/>
        <end position="150"/>
    </location>
</feature>
<organism evidence="2 3">
    <name type="scientific">Candidatus Magnetobacterium bavaricum</name>
    <dbReference type="NCBI Taxonomy" id="29290"/>
    <lineage>
        <taxon>Bacteria</taxon>
        <taxon>Pseudomonadati</taxon>
        <taxon>Nitrospirota</taxon>
        <taxon>Thermodesulfovibrionia</taxon>
        <taxon>Thermodesulfovibrionales</taxon>
        <taxon>Candidatus Magnetobacteriaceae</taxon>
        <taxon>Candidatus Magnetobacterium</taxon>
    </lineage>
</organism>
<dbReference type="PANTHER" id="PTHR30083">
    <property type="entry name" value="TRANSCRIPTIONAL REGULATOR-RELATED"/>
    <property type="match status" value="1"/>
</dbReference>
<name>A0A0F3H159_9BACT</name>
<dbReference type="Proteomes" id="UP000033423">
    <property type="component" value="Unassembled WGS sequence"/>
</dbReference>
<dbReference type="Gene3D" id="3.90.1530.10">
    <property type="entry name" value="Conserved hypothetical protein from pyrococcus furiosus pfu- 392566-001, ParB domain"/>
    <property type="match status" value="1"/>
</dbReference>
<dbReference type="InterPro" id="IPR003115">
    <property type="entry name" value="ParB_N"/>
</dbReference>
<gene>
    <name evidence="2" type="ORF">MBAV_001123</name>
</gene>
<dbReference type="PANTHER" id="PTHR30083:SF1">
    <property type="entry name" value="TRANSCRIPTIONAL REGULATOR"/>
    <property type="match status" value="1"/>
</dbReference>
<dbReference type="InterPro" id="IPR036086">
    <property type="entry name" value="ParB/Sulfiredoxin_sf"/>
</dbReference>
<dbReference type="GO" id="GO:0071453">
    <property type="term" value="P:cellular response to oxygen levels"/>
    <property type="evidence" value="ECO:0007669"/>
    <property type="project" value="TreeGrafter"/>
</dbReference>
<accession>A0A0F3H159</accession>
<dbReference type="PATRIC" id="fig|29290.4.peg.1483"/>
<sequence length="213" mass="24181">MGDLVTREQVASLITRYFTQSISDDEKVAALNHFRQTLHELSPFSREPVDLVLWVKASEVVANDYNPNVMAAGEKKLLQRSLQEDGFTQPVVVSEEKGQYLVVDGFHRQLLGRRESGAGKRLKGWLPVTCINPERKGQAERIASTIRHNRARGKHQIASMSDIVRDLARLGWADERIGLELGMDRDEVLRLKQISGLTELFEEEDFSPAWTVR</sequence>
<evidence type="ECO:0000313" key="3">
    <source>
        <dbReference type="Proteomes" id="UP000033423"/>
    </source>
</evidence>
<evidence type="ECO:0000313" key="2">
    <source>
        <dbReference type="EMBL" id="KJU86683.1"/>
    </source>
</evidence>
<dbReference type="EMBL" id="LACI01000495">
    <property type="protein sequence ID" value="KJU86683.1"/>
    <property type="molecule type" value="Genomic_DNA"/>
</dbReference>
<dbReference type="SMART" id="SM00470">
    <property type="entry name" value="ParB"/>
    <property type="match status" value="1"/>
</dbReference>
<protein>
    <submittedName>
        <fullName evidence="2">Transcriptional regulator</fullName>
    </submittedName>
</protein>
<comment type="caution">
    <text evidence="2">The sequence shown here is derived from an EMBL/GenBank/DDBJ whole genome shotgun (WGS) entry which is preliminary data.</text>
</comment>
<dbReference type="SUPFAM" id="SSF110849">
    <property type="entry name" value="ParB/Sulfiredoxin"/>
    <property type="match status" value="1"/>
</dbReference>
<dbReference type="CDD" id="cd16397">
    <property type="entry name" value="IbrB_like"/>
    <property type="match status" value="1"/>
</dbReference>
<reference evidence="2 3" key="1">
    <citation type="submission" date="2015-02" db="EMBL/GenBank/DDBJ databases">
        <title>Single-cell genomics of uncultivated deep-branching MTB reveals a conserved set of magnetosome genes.</title>
        <authorList>
            <person name="Kolinko S."/>
            <person name="Richter M."/>
            <person name="Glockner F.O."/>
            <person name="Brachmann A."/>
            <person name="Schuler D."/>
        </authorList>
    </citation>
    <scope>NUCLEOTIDE SEQUENCE [LARGE SCALE GENOMIC DNA]</scope>
    <source>
        <strain evidence="2">TM-1</strain>
    </source>
</reference>
<proteinExistence type="predicted"/>